<keyword evidence="1" id="KW-0812">Transmembrane</keyword>
<dbReference type="AlphaFoldDB" id="A0AAW0EHQ2"/>
<dbReference type="EMBL" id="JAWWNJ010000001">
    <property type="protein sequence ID" value="KAK7064494.1"/>
    <property type="molecule type" value="Genomic_DNA"/>
</dbReference>
<accession>A0AAW0EHQ2</accession>
<sequence length="141" mass="15306">MSASIALDSCGHHFPFLWFAAVDLSILGLSLIDLGTGAPSRKSCSDISLFSTTSSEYFLESREMILQTEYACLADVPAGPRSFDLDIFAILRTKDLICVYLTIDKQGAALTTNVTMHMWTFSCLRVEGGEDIAALMSPIVG</sequence>
<keyword evidence="1" id="KW-1133">Transmembrane helix</keyword>
<dbReference type="Proteomes" id="UP001362999">
    <property type="component" value="Unassembled WGS sequence"/>
</dbReference>
<protein>
    <submittedName>
        <fullName evidence="2">Uncharacterized protein</fullName>
    </submittedName>
</protein>
<reference evidence="2 3" key="1">
    <citation type="journal article" date="2024" name="J Genomics">
        <title>Draft genome sequencing and assembly of Favolaschia claudopus CIRM-BRFM 2984 isolated from oak limbs.</title>
        <authorList>
            <person name="Navarro D."/>
            <person name="Drula E."/>
            <person name="Chaduli D."/>
            <person name="Cazenave R."/>
            <person name="Ahrendt S."/>
            <person name="Wang J."/>
            <person name="Lipzen A."/>
            <person name="Daum C."/>
            <person name="Barry K."/>
            <person name="Grigoriev I.V."/>
            <person name="Favel A."/>
            <person name="Rosso M.N."/>
            <person name="Martin F."/>
        </authorList>
    </citation>
    <scope>NUCLEOTIDE SEQUENCE [LARGE SCALE GENOMIC DNA]</scope>
    <source>
        <strain evidence="2 3">CIRM-BRFM 2984</strain>
    </source>
</reference>
<feature type="transmembrane region" description="Helical" evidence="1">
    <location>
        <begin position="12"/>
        <end position="32"/>
    </location>
</feature>
<gene>
    <name evidence="2" type="ORF">R3P38DRAFT_3418698</name>
</gene>
<name>A0AAW0EHQ2_9AGAR</name>
<evidence type="ECO:0000313" key="3">
    <source>
        <dbReference type="Proteomes" id="UP001362999"/>
    </source>
</evidence>
<evidence type="ECO:0000256" key="1">
    <source>
        <dbReference type="SAM" id="Phobius"/>
    </source>
</evidence>
<organism evidence="2 3">
    <name type="scientific">Favolaschia claudopus</name>
    <dbReference type="NCBI Taxonomy" id="2862362"/>
    <lineage>
        <taxon>Eukaryota</taxon>
        <taxon>Fungi</taxon>
        <taxon>Dikarya</taxon>
        <taxon>Basidiomycota</taxon>
        <taxon>Agaricomycotina</taxon>
        <taxon>Agaricomycetes</taxon>
        <taxon>Agaricomycetidae</taxon>
        <taxon>Agaricales</taxon>
        <taxon>Marasmiineae</taxon>
        <taxon>Mycenaceae</taxon>
        <taxon>Favolaschia</taxon>
    </lineage>
</organism>
<evidence type="ECO:0000313" key="2">
    <source>
        <dbReference type="EMBL" id="KAK7064494.1"/>
    </source>
</evidence>
<proteinExistence type="predicted"/>
<keyword evidence="3" id="KW-1185">Reference proteome</keyword>
<comment type="caution">
    <text evidence="2">The sequence shown here is derived from an EMBL/GenBank/DDBJ whole genome shotgun (WGS) entry which is preliminary data.</text>
</comment>
<keyword evidence="1" id="KW-0472">Membrane</keyword>